<dbReference type="PANTHER" id="PTHR11538:SF26">
    <property type="entry name" value="FERREDOXIN-FOLD ANTICODON-BINDING DOMAIN-CONTAINING PROTEIN 1"/>
    <property type="match status" value="1"/>
</dbReference>
<dbReference type="GO" id="GO:0005737">
    <property type="term" value="C:cytoplasm"/>
    <property type="evidence" value="ECO:0007669"/>
    <property type="project" value="TreeGrafter"/>
</dbReference>
<gene>
    <name evidence="3" type="ORF">DASB73_008590</name>
</gene>
<accession>A0AAV5RH39</accession>
<protein>
    <submittedName>
        <fullName evidence="3">25S rRNA (Uracil2634-N3)-methyltransferase</fullName>
    </submittedName>
</protein>
<dbReference type="PANTHER" id="PTHR11538">
    <property type="entry name" value="PHENYLALANYL-TRNA SYNTHETASE"/>
    <property type="match status" value="1"/>
</dbReference>
<feature type="compositionally biased region" description="Acidic residues" evidence="1">
    <location>
        <begin position="275"/>
        <end position="284"/>
    </location>
</feature>
<feature type="region of interest" description="Disordered" evidence="1">
    <location>
        <begin position="247"/>
        <end position="284"/>
    </location>
</feature>
<evidence type="ECO:0000256" key="1">
    <source>
        <dbReference type="SAM" id="MobiDB-lite"/>
    </source>
</evidence>
<name>A0AAV5RH39_STABA</name>
<keyword evidence="4" id="KW-1185">Reference proteome</keyword>
<dbReference type="Proteomes" id="UP001362899">
    <property type="component" value="Unassembled WGS sequence"/>
</dbReference>
<feature type="compositionally biased region" description="Polar residues" evidence="1">
    <location>
        <begin position="247"/>
        <end position="263"/>
    </location>
</feature>
<proteinExistence type="predicted"/>
<sequence length="284" mass="32734">MARKLKKSLSNYQAAKRNLDLSERKNNHAKMMKTRQKEAQAARSRAAAVKVEWLPFDDYENVILIGEGDFSFAQALATKCPTVSILATSLDSYDECITKYPLSKDIIQNLKDENIEVSHEIDATKLSTYRQLKAIEDPKIVFNFPHLGKSISDQERNIIQHQKLLLEFFEQCKNLNVGSIIMSFFNGQPYDSWEYKRLARSQGYKVARSSELNWESWPGYTHQLTTKNNAHTSKDQKTRGARMILFQINTENQSEGDNSSEKPAQTKRKKRHGNDDDDDEDDEF</sequence>
<dbReference type="InterPro" id="IPR019446">
    <property type="entry name" value="BMT5-like"/>
</dbReference>
<dbReference type="AlphaFoldDB" id="A0AAV5RH39"/>
<dbReference type="EMBL" id="BTGC01000003">
    <property type="protein sequence ID" value="GMM49901.1"/>
    <property type="molecule type" value="Genomic_DNA"/>
</dbReference>
<organism evidence="3 4">
    <name type="scientific">Starmerella bacillaris</name>
    <name type="common">Yeast</name>
    <name type="synonym">Candida zemplinina</name>
    <dbReference type="NCBI Taxonomy" id="1247836"/>
    <lineage>
        <taxon>Eukaryota</taxon>
        <taxon>Fungi</taxon>
        <taxon>Dikarya</taxon>
        <taxon>Ascomycota</taxon>
        <taxon>Saccharomycotina</taxon>
        <taxon>Dipodascomycetes</taxon>
        <taxon>Dipodascales</taxon>
        <taxon>Trichomonascaceae</taxon>
        <taxon>Starmerella</taxon>
    </lineage>
</organism>
<evidence type="ECO:0000313" key="4">
    <source>
        <dbReference type="Proteomes" id="UP001362899"/>
    </source>
</evidence>
<reference evidence="3 4" key="1">
    <citation type="journal article" date="2023" name="Elife">
        <title>Identification of key yeast species and microbe-microbe interactions impacting larval growth of Drosophila in the wild.</title>
        <authorList>
            <person name="Mure A."/>
            <person name="Sugiura Y."/>
            <person name="Maeda R."/>
            <person name="Honda K."/>
            <person name="Sakurai N."/>
            <person name="Takahashi Y."/>
            <person name="Watada M."/>
            <person name="Katoh T."/>
            <person name="Gotoh A."/>
            <person name="Gotoh Y."/>
            <person name="Taniguchi I."/>
            <person name="Nakamura K."/>
            <person name="Hayashi T."/>
            <person name="Katayama T."/>
            <person name="Uemura T."/>
            <person name="Hattori Y."/>
        </authorList>
    </citation>
    <scope>NUCLEOTIDE SEQUENCE [LARGE SCALE GENOMIC DNA]</scope>
    <source>
        <strain evidence="3 4">SB-73</strain>
    </source>
</reference>
<dbReference type="Pfam" id="PF10354">
    <property type="entry name" value="BMT5-like"/>
    <property type="match status" value="1"/>
</dbReference>
<dbReference type="GO" id="GO:0070042">
    <property type="term" value="F:rRNA (uridine-N3-)-methyltransferase activity"/>
    <property type="evidence" value="ECO:0007669"/>
    <property type="project" value="InterPro"/>
</dbReference>
<evidence type="ECO:0000259" key="2">
    <source>
        <dbReference type="Pfam" id="PF10354"/>
    </source>
</evidence>
<feature type="domain" description="25S rRNA (uridine-N(3))-methyltransferase BMT5-like" evidence="2">
    <location>
        <begin position="64"/>
        <end position="223"/>
    </location>
</feature>
<dbReference type="GO" id="GO:0070475">
    <property type="term" value="P:rRNA base methylation"/>
    <property type="evidence" value="ECO:0007669"/>
    <property type="project" value="InterPro"/>
</dbReference>
<evidence type="ECO:0000313" key="3">
    <source>
        <dbReference type="EMBL" id="GMM49901.1"/>
    </source>
</evidence>
<comment type="caution">
    <text evidence="3">The sequence shown here is derived from an EMBL/GenBank/DDBJ whole genome shotgun (WGS) entry which is preliminary data.</text>
</comment>